<evidence type="ECO:0000256" key="1">
    <source>
        <dbReference type="ARBA" id="ARBA00023015"/>
    </source>
</evidence>
<proteinExistence type="predicted"/>
<dbReference type="InterPro" id="IPR009057">
    <property type="entry name" value="Homeodomain-like_sf"/>
</dbReference>
<comment type="caution">
    <text evidence="5">The sequence shown here is derived from an EMBL/GenBank/DDBJ whole genome shotgun (WGS) entry which is preliminary data.</text>
</comment>
<dbReference type="EMBL" id="JBANDC010000004">
    <property type="protein sequence ID" value="MEM4987220.1"/>
    <property type="molecule type" value="Genomic_DNA"/>
</dbReference>
<dbReference type="InterPro" id="IPR032687">
    <property type="entry name" value="AraC-type_N"/>
</dbReference>
<dbReference type="Pfam" id="PF12833">
    <property type="entry name" value="HTH_18"/>
    <property type="match status" value="1"/>
</dbReference>
<dbReference type="SUPFAM" id="SSF46689">
    <property type="entry name" value="Homeodomain-like"/>
    <property type="match status" value="1"/>
</dbReference>
<protein>
    <submittedName>
        <fullName evidence="5">AraC family transcriptional regulator</fullName>
    </submittedName>
</protein>
<dbReference type="PROSITE" id="PS01124">
    <property type="entry name" value="HTH_ARAC_FAMILY_2"/>
    <property type="match status" value="1"/>
</dbReference>
<dbReference type="SMART" id="SM00342">
    <property type="entry name" value="HTH_ARAC"/>
    <property type="match status" value="1"/>
</dbReference>
<evidence type="ECO:0000259" key="4">
    <source>
        <dbReference type="PROSITE" id="PS01124"/>
    </source>
</evidence>
<evidence type="ECO:0000313" key="5">
    <source>
        <dbReference type="EMBL" id="MEM4987220.1"/>
    </source>
</evidence>
<keyword evidence="3" id="KW-0804">Transcription</keyword>
<dbReference type="RefSeq" id="WP_342828839.1">
    <property type="nucleotide sequence ID" value="NZ_JBANDC010000004.1"/>
</dbReference>
<evidence type="ECO:0000313" key="6">
    <source>
        <dbReference type="Proteomes" id="UP001495910"/>
    </source>
</evidence>
<dbReference type="Pfam" id="PF12625">
    <property type="entry name" value="Arabinose_bd"/>
    <property type="match status" value="1"/>
</dbReference>
<organism evidence="5 6">
    <name type="scientific">Collimonas rhizosphaerae</name>
    <dbReference type="NCBI Taxonomy" id="3126357"/>
    <lineage>
        <taxon>Bacteria</taxon>
        <taxon>Pseudomonadati</taxon>
        <taxon>Pseudomonadota</taxon>
        <taxon>Betaproteobacteria</taxon>
        <taxon>Burkholderiales</taxon>
        <taxon>Oxalobacteraceae</taxon>
        <taxon>Collimonas</taxon>
    </lineage>
</organism>
<feature type="domain" description="HTH araC/xylS-type" evidence="4">
    <location>
        <begin position="242"/>
        <end position="343"/>
    </location>
</feature>
<keyword evidence="2" id="KW-0238">DNA-binding</keyword>
<gene>
    <name evidence="5" type="ORF">V8G57_07435</name>
</gene>
<sequence length="344" mass="38484">MAEVKYIGSTERIYPVYKLIPLTAHLAANDITAEQALAGSGITTAHLSDPYFFISRQQVTTVFDNFLRLAPGRTSPLELGASFHLTDYGFYGYALLSSATVRDAVNFGLAYRELATPIVDLELDESGADAVWIIRALPDFTLHEAMERFVQEYQSGILLSLHKSVSGNAFRLSSASFAFSAPAGAAHYHSVLNCPIEFDAASTELRFDKAWLERRPLGSHTITFQLVQDACHEMLDRIDGGRGVVGEIYRRLLGQSGQFASLEEMAVRLGLHSRTLRRKIISEGSTYQKIVDEVKFKLATTYLTRTEMTHESISERLGFSDASSFRRAFKRWAHVSPNEFRKRP</sequence>
<evidence type="ECO:0000256" key="3">
    <source>
        <dbReference type="ARBA" id="ARBA00023163"/>
    </source>
</evidence>
<dbReference type="Gene3D" id="1.10.10.60">
    <property type="entry name" value="Homeodomain-like"/>
    <property type="match status" value="1"/>
</dbReference>
<dbReference type="InterPro" id="IPR018060">
    <property type="entry name" value="HTH_AraC"/>
</dbReference>
<accession>A0ABU9PT95</accession>
<keyword evidence="6" id="KW-1185">Reference proteome</keyword>
<dbReference type="PANTHER" id="PTHR47894">
    <property type="entry name" value="HTH-TYPE TRANSCRIPTIONAL REGULATOR GADX"/>
    <property type="match status" value="1"/>
</dbReference>
<reference evidence="5 6" key="1">
    <citation type="submission" date="2024-02" db="EMBL/GenBank/DDBJ databases">
        <title>Draft genome sequence of Collimonas sp. strain H4R21, an effective mineral-weathering bacterial strain isolated from the beech rhizosphere.</title>
        <authorList>
            <person name="Morin E."/>
            <person name="Uroz S."/>
            <person name="Leveau J.H.J."/>
            <person name="Kumar R."/>
            <person name="Rey M.W."/>
            <person name="Pham J."/>
        </authorList>
    </citation>
    <scope>NUCLEOTIDE SEQUENCE [LARGE SCALE GENOMIC DNA]</scope>
    <source>
        <strain evidence="5 6">H4R21</strain>
    </source>
</reference>
<evidence type="ECO:0000256" key="2">
    <source>
        <dbReference type="ARBA" id="ARBA00023125"/>
    </source>
</evidence>
<dbReference type="Proteomes" id="UP001495910">
    <property type="component" value="Unassembled WGS sequence"/>
</dbReference>
<name>A0ABU9PT95_9BURK</name>
<keyword evidence="1" id="KW-0805">Transcription regulation</keyword>
<dbReference type="PANTHER" id="PTHR47894:SF1">
    <property type="entry name" value="HTH-TYPE TRANSCRIPTIONAL REGULATOR VQSM"/>
    <property type="match status" value="1"/>
</dbReference>